<comment type="similarity">
    <text evidence="1">Belongs to the thioredoxin family. DsbA subfamily.</text>
</comment>
<protein>
    <recommendedName>
        <fullName evidence="8">Thioredoxin-like fold domain-containing protein</fullName>
    </recommendedName>
</protein>
<evidence type="ECO:0000256" key="7">
    <source>
        <dbReference type="SAM" id="Phobius"/>
    </source>
</evidence>
<keyword evidence="3" id="KW-0560">Oxidoreductase</keyword>
<evidence type="ECO:0000256" key="4">
    <source>
        <dbReference type="ARBA" id="ARBA00023157"/>
    </source>
</evidence>
<dbReference type="CDD" id="cd02972">
    <property type="entry name" value="DsbA_family"/>
    <property type="match status" value="1"/>
</dbReference>
<proteinExistence type="inferred from homology"/>
<feature type="compositionally biased region" description="Polar residues" evidence="6">
    <location>
        <begin position="12"/>
        <end position="24"/>
    </location>
</feature>
<evidence type="ECO:0000256" key="3">
    <source>
        <dbReference type="ARBA" id="ARBA00023002"/>
    </source>
</evidence>
<feature type="region of interest" description="Disordered" evidence="6">
    <location>
        <begin position="204"/>
        <end position="229"/>
    </location>
</feature>
<feature type="domain" description="Thioredoxin-like fold" evidence="8">
    <location>
        <begin position="67"/>
        <end position="244"/>
    </location>
</feature>
<dbReference type="GeneID" id="60748455"/>
<evidence type="ECO:0000313" key="10">
    <source>
        <dbReference type="Proteomes" id="UP000035021"/>
    </source>
</evidence>
<dbReference type="InterPro" id="IPR012336">
    <property type="entry name" value="Thioredoxin-like_fold"/>
</dbReference>
<keyword evidence="10" id="KW-1185">Reference proteome</keyword>
<sequence length="247" mass="26108">MSQKRKSGASVPRTTKSKYQPSAPSSTMTYVLGGVALLVVAALVIGGIWWSKRDKGEADQSALAASSTMIVGPENAPLIDIFEDPMCPVCKVFEQQSGAAITAAVKEGKLRVRYHTLNFLNSQSGPGDYSSRAAGALTCVAQERNTDLFLRFHSALFAAQPPEGSGNITSPELARMATEQGATPATAKCITDNEKVAEAEANAEKSSEELSKANNGRVGTPTVLHDGKPVQNLSGNAWLDEILDAKN</sequence>
<dbReference type="PANTHER" id="PTHR13887">
    <property type="entry name" value="GLUTATHIONE S-TRANSFERASE KAPPA"/>
    <property type="match status" value="1"/>
</dbReference>
<reference evidence="9 10" key="1">
    <citation type="submission" date="2013-02" db="EMBL/GenBank/DDBJ databases">
        <title>Whole genome shotgun sequence of Gordonia paraffinivorans NBRC 108238.</title>
        <authorList>
            <person name="Isaki-Nakamura S."/>
            <person name="Hosoyama A."/>
            <person name="Tsuchikane K."/>
            <person name="Ando Y."/>
            <person name="Baba S."/>
            <person name="Ohji S."/>
            <person name="Hamada M."/>
            <person name="Tamura T."/>
            <person name="Yamazoe A."/>
            <person name="Yamazaki S."/>
            <person name="Fujita N."/>
        </authorList>
    </citation>
    <scope>NUCLEOTIDE SEQUENCE [LARGE SCALE GENOMIC DNA]</scope>
    <source>
        <strain evidence="9 10">NBRC 108238</strain>
    </source>
</reference>
<organism evidence="9 10">
    <name type="scientific">Gordonia paraffinivorans NBRC 108238</name>
    <dbReference type="NCBI Taxonomy" id="1223543"/>
    <lineage>
        <taxon>Bacteria</taxon>
        <taxon>Bacillati</taxon>
        <taxon>Actinomycetota</taxon>
        <taxon>Actinomycetes</taxon>
        <taxon>Mycobacteriales</taxon>
        <taxon>Gordoniaceae</taxon>
        <taxon>Gordonia</taxon>
    </lineage>
</organism>
<keyword evidence="7" id="KW-1133">Transmembrane helix</keyword>
<dbReference type="EMBL" id="BAOQ01000002">
    <property type="protein sequence ID" value="GAC82493.1"/>
    <property type="molecule type" value="Genomic_DNA"/>
</dbReference>
<name>A0ABQ0IFV0_9ACTN</name>
<dbReference type="RefSeq" id="WP_006898725.1">
    <property type="nucleotide sequence ID" value="NZ_BAOQ01000002.1"/>
</dbReference>
<evidence type="ECO:0000256" key="1">
    <source>
        <dbReference type="ARBA" id="ARBA00005791"/>
    </source>
</evidence>
<evidence type="ECO:0000313" key="9">
    <source>
        <dbReference type="EMBL" id="GAC82493.1"/>
    </source>
</evidence>
<keyword evidence="7" id="KW-0812">Transmembrane</keyword>
<dbReference type="Proteomes" id="UP000035021">
    <property type="component" value="Unassembled WGS sequence"/>
</dbReference>
<dbReference type="Pfam" id="PF13462">
    <property type="entry name" value="Thioredoxin_4"/>
    <property type="match status" value="1"/>
</dbReference>
<evidence type="ECO:0000256" key="5">
    <source>
        <dbReference type="ARBA" id="ARBA00023284"/>
    </source>
</evidence>
<feature type="transmembrane region" description="Helical" evidence="7">
    <location>
        <begin position="28"/>
        <end position="50"/>
    </location>
</feature>
<evidence type="ECO:0000256" key="2">
    <source>
        <dbReference type="ARBA" id="ARBA00022729"/>
    </source>
</evidence>
<accession>A0ABQ0IFV0</accession>
<keyword evidence="5" id="KW-0676">Redox-active center</keyword>
<comment type="caution">
    <text evidence="9">The sequence shown here is derived from an EMBL/GenBank/DDBJ whole genome shotgun (WGS) entry which is preliminary data.</text>
</comment>
<feature type="region of interest" description="Disordered" evidence="6">
    <location>
        <begin position="1"/>
        <end position="24"/>
    </location>
</feature>
<keyword evidence="7" id="KW-0472">Membrane</keyword>
<keyword evidence="4" id="KW-1015">Disulfide bond</keyword>
<keyword evidence="2" id="KW-0732">Signal</keyword>
<dbReference type="InterPro" id="IPR036249">
    <property type="entry name" value="Thioredoxin-like_sf"/>
</dbReference>
<dbReference type="SUPFAM" id="SSF52833">
    <property type="entry name" value="Thioredoxin-like"/>
    <property type="match status" value="1"/>
</dbReference>
<dbReference type="PANTHER" id="PTHR13887:SF14">
    <property type="entry name" value="DISULFIDE BOND FORMATION PROTEIN D"/>
    <property type="match status" value="1"/>
</dbReference>
<evidence type="ECO:0000259" key="8">
    <source>
        <dbReference type="Pfam" id="PF13462"/>
    </source>
</evidence>
<evidence type="ECO:0000256" key="6">
    <source>
        <dbReference type="SAM" id="MobiDB-lite"/>
    </source>
</evidence>
<gene>
    <name evidence="9" type="ORF">GP2_002_01650</name>
</gene>
<dbReference type="Gene3D" id="3.40.30.10">
    <property type="entry name" value="Glutaredoxin"/>
    <property type="match status" value="1"/>
</dbReference>